<reference evidence="15 17" key="1">
    <citation type="submission" date="2015-11" db="EMBL/GenBank/DDBJ databases">
        <title>Genomic analysis of 38 Legionella species identifies large and diverse effector repertoires.</title>
        <authorList>
            <person name="Burstein D."/>
            <person name="Amaro F."/>
            <person name="Zusman T."/>
            <person name="Lifshitz Z."/>
            <person name="Cohen O."/>
            <person name="Gilbert J.A."/>
            <person name="Pupko T."/>
            <person name="Shuman H.A."/>
            <person name="Segal G."/>
        </authorList>
    </citation>
    <scope>NUCLEOTIDE SEQUENCE [LARGE SCALE GENOMIC DNA]</scope>
    <source>
        <strain evidence="15 17">WO-44C</strain>
    </source>
</reference>
<dbReference type="InterPro" id="IPR004101">
    <property type="entry name" value="Mur_ligase_C"/>
</dbReference>
<dbReference type="AlphaFoldDB" id="A0A0W0U5P3"/>
<dbReference type="GO" id="GO:0051301">
    <property type="term" value="P:cell division"/>
    <property type="evidence" value="ECO:0007669"/>
    <property type="project" value="UniProtKB-KW"/>
</dbReference>
<dbReference type="GO" id="GO:0071555">
    <property type="term" value="P:cell wall organization"/>
    <property type="evidence" value="ECO:0007669"/>
    <property type="project" value="UniProtKB-KW"/>
</dbReference>
<dbReference type="RefSeq" id="WP_058443805.1">
    <property type="nucleotide sequence ID" value="NZ_CAAAHT010000028.1"/>
</dbReference>
<keyword evidence="2 10" id="KW-0436">Ligase</keyword>
<dbReference type="SUPFAM" id="SSF63418">
    <property type="entry name" value="MurE/MurF N-terminal domain"/>
    <property type="match status" value="1"/>
</dbReference>
<dbReference type="OrthoDB" id="9801978at2"/>
<dbReference type="Proteomes" id="UP000251942">
    <property type="component" value="Unassembled WGS sequence"/>
</dbReference>
<dbReference type="EMBL" id="UASS01000038">
    <property type="protein sequence ID" value="SPX62382.1"/>
    <property type="molecule type" value="Genomic_DNA"/>
</dbReference>
<name>A0A0W0U5P3_9GAMM</name>
<dbReference type="STRING" id="453.Lfee_0588"/>
<comment type="pathway">
    <text evidence="10 11">Cell wall biogenesis; peptidoglycan biosynthesis.</text>
</comment>
<dbReference type="UniPathway" id="UPA00219"/>
<feature type="domain" description="Mur ligase N-terminal catalytic" evidence="12">
    <location>
        <begin position="20"/>
        <end position="91"/>
    </location>
</feature>
<dbReference type="GO" id="GO:0009252">
    <property type="term" value="P:peptidoglycan biosynthetic process"/>
    <property type="evidence" value="ECO:0007669"/>
    <property type="project" value="UniProtKB-UniRule"/>
</dbReference>
<dbReference type="EMBL" id="LNYB01000018">
    <property type="protein sequence ID" value="KTD02972.1"/>
    <property type="molecule type" value="Genomic_DNA"/>
</dbReference>
<reference evidence="16 18" key="2">
    <citation type="submission" date="2018-06" db="EMBL/GenBank/DDBJ databases">
        <authorList>
            <consortium name="Pathogen Informatics"/>
            <person name="Doyle S."/>
        </authorList>
    </citation>
    <scope>NUCLEOTIDE SEQUENCE [LARGE SCALE GENOMIC DNA]</scope>
    <source>
        <strain evidence="16 18">NCTC12022</strain>
    </source>
</reference>
<comment type="function">
    <text evidence="10 11">Involved in cell wall formation. Catalyzes the final step in the synthesis of UDP-N-acetylmuramoyl-pentapeptide, the precursor of murein.</text>
</comment>
<dbReference type="SUPFAM" id="SSF53623">
    <property type="entry name" value="MurD-like peptide ligases, catalytic domain"/>
    <property type="match status" value="1"/>
</dbReference>
<dbReference type="SUPFAM" id="SSF53244">
    <property type="entry name" value="MurD-like peptide ligases, peptide-binding domain"/>
    <property type="match status" value="1"/>
</dbReference>
<evidence type="ECO:0000256" key="3">
    <source>
        <dbReference type="ARBA" id="ARBA00022618"/>
    </source>
</evidence>
<dbReference type="GO" id="GO:0047480">
    <property type="term" value="F:UDP-N-acetylmuramoyl-tripeptide-D-alanyl-D-alanine ligase activity"/>
    <property type="evidence" value="ECO:0007669"/>
    <property type="project" value="UniProtKB-UniRule"/>
</dbReference>
<dbReference type="GO" id="GO:0008360">
    <property type="term" value="P:regulation of cell shape"/>
    <property type="evidence" value="ECO:0007669"/>
    <property type="project" value="UniProtKB-KW"/>
</dbReference>
<comment type="subcellular location">
    <subcellularLocation>
        <location evidence="10 11">Cytoplasm</location>
    </subcellularLocation>
</comment>
<keyword evidence="9 10" id="KW-0961">Cell wall biogenesis/degradation</keyword>
<dbReference type="PANTHER" id="PTHR43024">
    <property type="entry name" value="UDP-N-ACETYLMURAMOYL-TRIPEPTIDE--D-ALANYL-D-ALANINE LIGASE"/>
    <property type="match status" value="1"/>
</dbReference>
<dbReference type="Gene3D" id="3.40.1390.10">
    <property type="entry name" value="MurE/MurF, N-terminal domain"/>
    <property type="match status" value="1"/>
</dbReference>
<evidence type="ECO:0000256" key="10">
    <source>
        <dbReference type="HAMAP-Rule" id="MF_02019"/>
    </source>
</evidence>
<keyword evidence="6 10" id="KW-0133">Cell shape</keyword>
<evidence type="ECO:0000256" key="9">
    <source>
        <dbReference type="ARBA" id="ARBA00023316"/>
    </source>
</evidence>
<keyword evidence="17" id="KW-1185">Reference proteome</keyword>
<organism evidence="15 17">
    <name type="scientific">Legionella feeleii</name>
    <dbReference type="NCBI Taxonomy" id="453"/>
    <lineage>
        <taxon>Bacteria</taxon>
        <taxon>Pseudomonadati</taxon>
        <taxon>Pseudomonadota</taxon>
        <taxon>Gammaproteobacteria</taxon>
        <taxon>Legionellales</taxon>
        <taxon>Legionellaceae</taxon>
        <taxon>Legionella</taxon>
    </lineage>
</organism>
<dbReference type="NCBIfam" id="TIGR01143">
    <property type="entry name" value="murF"/>
    <property type="match status" value="1"/>
</dbReference>
<evidence type="ECO:0000256" key="6">
    <source>
        <dbReference type="ARBA" id="ARBA00022960"/>
    </source>
</evidence>
<evidence type="ECO:0000256" key="5">
    <source>
        <dbReference type="ARBA" id="ARBA00022840"/>
    </source>
</evidence>
<dbReference type="Pfam" id="PF08245">
    <property type="entry name" value="Mur_ligase_M"/>
    <property type="match status" value="1"/>
</dbReference>
<evidence type="ECO:0000259" key="12">
    <source>
        <dbReference type="Pfam" id="PF01225"/>
    </source>
</evidence>
<feature type="binding site" evidence="10">
    <location>
        <begin position="104"/>
        <end position="110"/>
    </location>
    <ligand>
        <name>ATP</name>
        <dbReference type="ChEBI" id="CHEBI:30616"/>
    </ligand>
</feature>
<dbReference type="HAMAP" id="MF_02019">
    <property type="entry name" value="MurF"/>
    <property type="match status" value="1"/>
</dbReference>
<dbReference type="Gene3D" id="3.40.1190.10">
    <property type="entry name" value="Mur-like, catalytic domain"/>
    <property type="match status" value="1"/>
</dbReference>
<dbReference type="GO" id="GO:0005524">
    <property type="term" value="F:ATP binding"/>
    <property type="evidence" value="ECO:0007669"/>
    <property type="project" value="UniProtKB-UniRule"/>
</dbReference>
<comment type="catalytic activity">
    <reaction evidence="10 11">
        <text>D-alanyl-D-alanine + UDP-N-acetyl-alpha-D-muramoyl-L-alanyl-gamma-D-glutamyl-meso-2,6-diaminopimelate + ATP = UDP-N-acetyl-alpha-D-muramoyl-L-alanyl-gamma-D-glutamyl-meso-2,6-diaminopimeloyl-D-alanyl-D-alanine + ADP + phosphate + H(+)</text>
        <dbReference type="Rhea" id="RHEA:28374"/>
        <dbReference type="ChEBI" id="CHEBI:15378"/>
        <dbReference type="ChEBI" id="CHEBI:30616"/>
        <dbReference type="ChEBI" id="CHEBI:43474"/>
        <dbReference type="ChEBI" id="CHEBI:57822"/>
        <dbReference type="ChEBI" id="CHEBI:61386"/>
        <dbReference type="ChEBI" id="CHEBI:83905"/>
        <dbReference type="ChEBI" id="CHEBI:456216"/>
        <dbReference type="EC" id="6.3.2.10"/>
    </reaction>
</comment>
<dbReference type="Pfam" id="PF01225">
    <property type="entry name" value="Mur_ligase"/>
    <property type="match status" value="1"/>
</dbReference>
<keyword evidence="1 10" id="KW-0963">Cytoplasm</keyword>
<feature type="domain" description="Mur ligase C-terminal" evidence="13">
    <location>
        <begin position="310"/>
        <end position="429"/>
    </location>
</feature>
<feature type="domain" description="Mur ligase central" evidence="14">
    <location>
        <begin position="103"/>
        <end position="287"/>
    </location>
</feature>
<dbReference type="InterPro" id="IPR005863">
    <property type="entry name" value="UDP-N-AcMur_synth"/>
</dbReference>
<dbReference type="InterPro" id="IPR051046">
    <property type="entry name" value="MurCDEF_CellWall_CoF430Synth"/>
</dbReference>
<dbReference type="InterPro" id="IPR035911">
    <property type="entry name" value="MurE/MurF_N"/>
</dbReference>
<dbReference type="InterPro" id="IPR036565">
    <property type="entry name" value="Mur-like_cat_sf"/>
</dbReference>
<evidence type="ECO:0000313" key="18">
    <source>
        <dbReference type="Proteomes" id="UP000251942"/>
    </source>
</evidence>
<evidence type="ECO:0000259" key="13">
    <source>
        <dbReference type="Pfam" id="PF02875"/>
    </source>
</evidence>
<dbReference type="Pfam" id="PF02875">
    <property type="entry name" value="Mur_ligase_C"/>
    <property type="match status" value="1"/>
</dbReference>
<evidence type="ECO:0000256" key="11">
    <source>
        <dbReference type="RuleBase" id="RU004136"/>
    </source>
</evidence>
<keyword evidence="5 10" id="KW-0067">ATP-binding</keyword>
<evidence type="ECO:0000256" key="4">
    <source>
        <dbReference type="ARBA" id="ARBA00022741"/>
    </source>
</evidence>
<keyword evidence="4 10" id="KW-0547">Nucleotide-binding</keyword>
<evidence type="ECO:0000256" key="1">
    <source>
        <dbReference type="ARBA" id="ARBA00022490"/>
    </source>
</evidence>
<accession>A0A0W0U5P3</accession>
<evidence type="ECO:0000259" key="14">
    <source>
        <dbReference type="Pfam" id="PF08245"/>
    </source>
</evidence>
<evidence type="ECO:0000313" key="17">
    <source>
        <dbReference type="Proteomes" id="UP000054698"/>
    </source>
</evidence>
<comment type="similarity">
    <text evidence="10">Belongs to the MurCDEF family. MurF subfamily.</text>
</comment>
<dbReference type="InterPro" id="IPR000713">
    <property type="entry name" value="Mur_ligase_N"/>
</dbReference>
<dbReference type="InterPro" id="IPR013221">
    <property type="entry name" value="Mur_ligase_cen"/>
</dbReference>
<evidence type="ECO:0000313" key="16">
    <source>
        <dbReference type="EMBL" id="SPX62382.1"/>
    </source>
</evidence>
<protein>
    <recommendedName>
        <fullName evidence="10 11">UDP-N-acetylmuramoyl-tripeptide--D-alanyl-D-alanine ligase</fullName>
        <ecNumber evidence="10 11">6.3.2.10</ecNumber>
    </recommendedName>
    <alternativeName>
        <fullName evidence="10">D-alanyl-D-alanine-adding enzyme</fullName>
    </alternativeName>
</protein>
<dbReference type="EC" id="6.3.2.10" evidence="10 11"/>
<evidence type="ECO:0000256" key="7">
    <source>
        <dbReference type="ARBA" id="ARBA00022984"/>
    </source>
</evidence>
<keyword evidence="7 10" id="KW-0573">Peptidoglycan synthesis</keyword>
<evidence type="ECO:0000313" key="15">
    <source>
        <dbReference type="EMBL" id="KTD02972.1"/>
    </source>
</evidence>
<evidence type="ECO:0000256" key="8">
    <source>
        <dbReference type="ARBA" id="ARBA00023306"/>
    </source>
</evidence>
<keyword evidence="3 10" id="KW-0132">Cell division</keyword>
<proteinExistence type="inferred from homology"/>
<evidence type="ECO:0000256" key="2">
    <source>
        <dbReference type="ARBA" id="ARBA00022598"/>
    </source>
</evidence>
<gene>
    <name evidence="10 15" type="primary">murF</name>
    <name evidence="15" type="ORF">Lfee_0588</name>
    <name evidence="16" type="ORF">NCTC12022_03141</name>
</gene>
<dbReference type="PATRIC" id="fig|453.4.peg.637"/>
<keyword evidence="8 10" id="KW-0131">Cell cycle</keyword>
<dbReference type="InterPro" id="IPR036615">
    <property type="entry name" value="Mur_ligase_C_dom_sf"/>
</dbReference>
<dbReference type="GO" id="GO:0005737">
    <property type="term" value="C:cytoplasm"/>
    <property type="evidence" value="ECO:0007669"/>
    <property type="project" value="UniProtKB-SubCell"/>
</dbReference>
<dbReference type="PANTHER" id="PTHR43024:SF1">
    <property type="entry name" value="UDP-N-ACETYLMURAMOYL-TRIPEPTIDE--D-ALANYL-D-ALANINE LIGASE"/>
    <property type="match status" value="1"/>
</dbReference>
<dbReference type="Proteomes" id="UP000054698">
    <property type="component" value="Unassembled WGS sequence"/>
</dbReference>
<dbReference type="Gene3D" id="3.90.190.20">
    <property type="entry name" value="Mur ligase, C-terminal domain"/>
    <property type="match status" value="1"/>
</dbReference>
<sequence length="442" mass="47488">MNLNTIAALFDSPSTDQTPLTGICIDSRQVKPGNLFVALRGERFDGHDFMEEAVAKGAVAVLCNQANPKISVPQLEVPDTLEALARIASYHRQSITCPIIALTGSNGKTTVKEMIASVLPKPAHATPGNLNNHIGVPLTLLQLKPEHRYAVFELGANHPGEIAHTVAMVKPQVALINNIAPAHIEGFGSIDGVARTKGEIYQGLAVNGTAVINADDDYAHFWDDLLTDKKVLRFSLTKPVDVYARDLSFNQQGCASFTLVLPSGQAPLTVKIPGEHTVRNALAAAACCYAAGISLTDIVQGLSQFNGVAGRMTFLSGKNDSLVIDDTYNANLRSVLTAVDVLSKRQGRRILVLGDMGELGAWTQKHHEEIGHVAQRQGIDLLMTCGVHSEHTAKAFGSTARHYNNQEELAQDLLTKLDANTTVLVKGSRSSAMEKIVRQLVG</sequence>